<dbReference type="InterPro" id="IPR006520">
    <property type="entry name" value="Dit_BPSPP_N"/>
</dbReference>
<accession>A0A8S5MN78</accession>
<proteinExistence type="predicted"/>
<dbReference type="EMBL" id="BK014939">
    <property type="protein sequence ID" value="DAD83602.1"/>
    <property type="molecule type" value="Genomic_DNA"/>
</dbReference>
<sequence>MTYFTYNDRSSADFGLHIEKKDVFSAPEYDADFISIPGRSGDIINPNRRFSNIKVTYTVFLARKNAAALAAVLRDIKGWLYSEPDRYHEITDSYDAEYFRYGVISGNLDIEEQLNKIGCFTVTFNCKPFKYSFAGQQTIADGNPRLTVTNPTAFDSKPYIKIYGSGTVRLMVQPEGQGTSSWGFAGVDEYIEIDSERMNCFKDTVLKNDTVTGEGFPVLKPGENSVACAGNVRRVEVVPRWWCL</sequence>
<evidence type="ECO:0000313" key="2">
    <source>
        <dbReference type="EMBL" id="DAD83602.1"/>
    </source>
</evidence>
<reference evidence="2" key="1">
    <citation type="journal article" date="2021" name="Proc. Natl. Acad. Sci. U.S.A.">
        <title>A Catalog of Tens of Thousands of Viruses from Human Metagenomes Reveals Hidden Associations with Chronic Diseases.</title>
        <authorList>
            <person name="Tisza M.J."/>
            <person name="Buck C.B."/>
        </authorList>
    </citation>
    <scope>NUCLEOTIDE SEQUENCE</scope>
    <source>
        <strain evidence="2">Ct89Z21</strain>
    </source>
</reference>
<dbReference type="NCBIfam" id="TIGR01633">
    <property type="entry name" value="phi3626_gp14_N"/>
    <property type="match status" value="1"/>
</dbReference>
<evidence type="ECO:0000259" key="1">
    <source>
        <dbReference type="Pfam" id="PF05709"/>
    </source>
</evidence>
<name>A0A8S5MN78_9CAUD</name>
<feature type="domain" description="Siphovirus-type tail component RIFT-related" evidence="1">
    <location>
        <begin position="24"/>
        <end position="126"/>
    </location>
</feature>
<protein>
    <submittedName>
        <fullName evidence="2">Distal tail protein</fullName>
    </submittedName>
</protein>
<dbReference type="InterPro" id="IPR008841">
    <property type="entry name" value="Siphovirus-type_tail_N"/>
</dbReference>
<dbReference type="Pfam" id="PF05709">
    <property type="entry name" value="Sipho_tail"/>
    <property type="match status" value="1"/>
</dbReference>
<organism evidence="2">
    <name type="scientific">Siphoviridae sp. ct89Z21</name>
    <dbReference type="NCBI Taxonomy" id="2826168"/>
    <lineage>
        <taxon>Viruses</taxon>
        <taxon>Duplodnaviria</taxon>
        <taxon>Heunggongvirae</taxon>
        <taxon>Uroviricota</taxon>
        <taxon>Caudoviricetes</taxon>
    </lineage>
</organism>
<dbReference type="Gene3D" id="2.40.30.200">
    <property type="match status" value="1"/>
</dbReference>